<organism evidence="2 3">
    <name type="scientific">Stenotrophomonas maltophilia</name>
    <name type="common">Pseudomonas maltophilia</name>
    <name type="synonym">Xanthomonas maltophilia</name>
    <dbReference type="NCBI Taxonomy" id="40324"/>
    <lineage>
        <taxon>Bacteria</taxon>
        <taxon>Pseudomonadati</taxon>
        <taxon>Pseudomonadota</taxon>
        <taxon>Gammaproteobacteria</taxon>
        <taxon>Lysobacterales</taxon>
        <taxon>Lysobacteraceae</taxon>
        <taxon>Stenotrophomonas</taxon>
        <taxon>Stenotrophomonas maltophilia group</taxon>
    </lineage>
</organism>
<dbReference type="RefSeq" id="WP_024007864.1">
    <property type="nucleotide sequence ID" value="NZ_LXXM01000010.1"/>
</dbReference>
<sequence>MKHPVLTLLGLLAVAAAPAVQAVEILRWERMPLAVPLKVGHERIVFIDRNVRVGVPAGVGERLRVQSAGGAVYLRASEPIEPTRLQLQDADTGALILLDIAAEPAKDGEAELEPVRIVEGNSTPARYGDQPGDDNEAPARAQDQAGARAARRETPVSVVLTRFAAQNLYAPLRTVEPLPSVMRVNLRRDLDLGTLMPTLPVRAVALASWRLEDQWVTAVRLTNSSSGWITLDPRVLQGDFLTATFQHEALGPRGTPEDTTVLYLVTRGRGLAQSLLPAVNRFDPAVHLPQPEASSQDGTYRKEVRHAQ</sequence>
<gene>
    <name evidence="2" type="ORF">A7X83_19035</name>
</gene>
<evidence type="ECO:0000313" key="3">
    <source>
        <dbReference type="Proteomes" id="UP000249614"/>
    </source>
</evidence>
<feature type="region of interest" description="Disordered" evidence="1">
    <location>
        <begin position="119"/>
        <end position="151"/>
    </location>
</feature>
<accession>A0A2W6JIL3</accession>
<feature type="region of interest" description="Disordered" evidence="1">
    <location>
        <begin position="288"/>
        <end position="308"/>
    </location>
</feature>
<protein>
    <submittedName>
        <fullName evidence="2">Integrating conjugative element protein</fullName>
    </submittedName>
</protein>
<name>A0A2W6JIL3_STEMA</name>
<proteinExistence type="predicted"/>
<comment type="caution">
    <text evidence="2">The sequence shown here is derived from an EMBL/GenBank/DDBJ whole genome shotgun (WGS) entry which is preliminary data.</text>
</comment>
<dbReference type="InterPro" id="IPR021844">
    <property type="entry name" value="Integr_conj_element_PFL4704"/>
</dbReference>
<feature type="compositionally biased region" description="Basic and acidic residues" evidence="1">
    <location>
        <begin position="299"/>
        <end position="308"/>
    </location>
</feature>
<dbReference type="Pfam" id="PF11920">
    <property type="entry name" value="DUF3438"/>
    <property type="match status" value="1"/>
</dbReference>
<evidence type="ECO:0000313" key="2">
    <source>
        <dbReference type="EMBL" id="PZS99099.1"/>
    </source>
</evidence>
<dbReference type="NCBIfam" id="TIGR03749">
    <property type="entry name" value="conj_TIGR03749"/>
    <property type="match status" value="1"/>
</dbReference>
<dbReference type="AlphaFoldDB" id="A0A2W6JIL3"/>
<evidence type="ECO:0000256" key="1">
    <source>
        <dbReference type="SAM" id="MobiDB-lite"/>
    </source>
</evidence>
<feature type="compositionally biased region" description="Low complexity" evidence="1">
    <location>
        <begin position="138"/>
        <end position="148"/>
    </location>
</feature>
<dbReference type="EMBL" id="LXXM01000010">
    <property type="protein sequence ID" value="PZS99099.1"/>
    <property type="molecule type" value="Genomic_DNA"/>
</dbReference>
<reference evidence="2 3" key="1">
    <citation type="submission" date="2016-05" db="EMBL/GenBank/DDBJ databases">
        <authorList>
            <person name="Lavstsen T."/>
            <person name="Jespersen J.S."/>
        </authorList>
    </citation>
    <scope>NUCLEOTIDE SEQUENCE [LARGE SCALE GENOMIC DNA]</scope>
    <source>
        <strain evidence="2 3">SM-5815</strain>
    </source>
</reference>
<dbReference type="Proteomes" id="UP000249614">
    <property type="component" value="Unassembled WGS sequence"/>
</dbReference>